<evidence type="ECO:0000313" key="4">
    <source>
        <dbReference type="EMBL" id="NXI70355.1"/>
    </source>
</evidence>
<dbReference type="OrthoDB" id="5828470at2759"/>
<feature type="non-terminal residue" evidence="4">
    <location>
        <position position="505"/>
    </location>
</feature>
<evidence type="ECO:0000259" key="3">
    <source>
        <dbReference type="Pfam" id="PF16545"/>
    </source>
</evidence>
<dbReference type="InterPro" id="IPR026159">
    <property type="entry name" value="Malcavernin"/>
</dbReference>
<feature type="non-terminal residue" evidence="4">
    <location>
        <position position="1"/>
    </location>
</feature>
<gene>
    <name evidence="4" type="primary">Ccm2l</name>
    <name evidence="4" type="ORF">ANSSEM_R04729</name>
</gene>
<dbReference type="CDD" id="cd13166">
    <property type="entry name" value="PTB_CCM2"/>
    <property type="match status" value="1"/>
</dbReference>
<protein>
    <submittedName>
        <fullName evidence="4">CCM2L protein</fullName>
    </submittedName>
</protein>
<feature type="compositionally biased region" description="Low complexity" evidence="2">
    <location>
        <begin position="211"/>
        <end position="220"/>
    </location>
</feature>
<dbReference type="CDD" id="cd13516">
    <property type="entry name" value="HHD_CCM2"/>
    <property type="match status" value="1"/>
</dbReference>
<comment type="caution">
    <text evidence="4">The sequence shown here is derived from an EMBL/GenBank/DDBJ whole genome shotgun (WGS) entry which is preliminary data.</text>
</comment>
<dbReference type="Proteomes" id="UP000567872">
    <property type="component" value="Unassembled WGS sequence"/>
</dbReference>
<evidence type="ECO:0000313" key="5">
    <source>
        <dbReference type="Proteomes" id="UP000567872"/>
    </source>
</evidence>
<dbReference type="FunFam" id="1.20.1160.20:FF:000004">
    <property type="entry name" value="Cerebral cavernous malformation 2"/>
    <property type="match status" value="1"/>
</dbReference>
<sequence length="505" mass="56432">MDCEAKRGKKGFVSPIKRLVFPKAARRPALRSSVYRRPLHSVPLYPPDYLIDPQILLHDYVEKEVKFLGHLTWVTASLNPSSRDEVLQLLDTARQLKELPLQTTPEQDSILSLSARCLLLTWRDDEELILRIPTHEIAAASYLRDDALHLLILKTGVGTPLEPQRDAADPEQLLCRSMGHAQKLPAAPAGRALCSQPRLHLMAAGEDVGSAPPHAHPAPGGAQGLRNPLDPQEPCPDAYSNLVILAVPNRDAAEESCALICQVFQIIYGDQSIECVDRAGYHYTSTPTRPWLSSRSESCRTDGTYGYDADFSCCSSFSNGSHETFEAYYSGASSPSFHQSHHSLATACSGSDQSSAGLEQLQDYMVTLRNKLSPQEIQQFALMLREYRLGTPVQEYCADLLRLYGDRRKFLLLGMRPFIPDQDIGYFETFLESIGIREGGILTDSFGRIKRSMSNTSASAVRSYDSWSLRSESESFNRMITDITHDIEALARDEEEEEEEEDNYL</sequence>
<dbReference type="EMBL" id="VXAA01004990">
    <property type="protein sequence ID" value="NXI70355.1"/>
    <property type="molecule type" value="Genomic_DNA"/>
</dbReference>
<dbReference type="InterPro" id="IPR011993">
    <property type="entry name" value="PH-like_dom_sf"/>
</dbReference>
<name>A0A7K9VBB2_ANSSE</name>
<proteinExistence type="inferred from homology"/>
<accession>A0A7K9VBB2</accession>
<organism evidence="4 5">
    <name type="scientific">Anseranas semipalmata</name>
    <name type="common">Magpie goose</name>
    <name type="synonym">Anas semipalmata</name>
    <dbReference type="NCBI Taxonomy" id="8851"/>
    <lineage>
        <taxon>Eukaryota</taxon>
        <taxon>Metazoa</taxon>
        <taxon>Chordata</taxon>
        <taxon>Craniata</taxon>
        <taxon>Vertebrata</taxon>
        <taxon>Euteleostomi</taxon>
        <taxon>Archelosauria</taxon>
        <taxon>Archosauria</taxon>
        <taxon>Dinosauria</taxon>
        <taxon>Saurischia</taxon>
        <taxon>Theropoda</taxon>
        <taxon>Coelurosauria</taxon>
        <taxon>Aves</taxon>
        <taxon>Neognathae</taxon>
        <taxon>Galloanserae</taxon>
        <taxon>Anseriformes</taxon>
        <taxon>Anseranatidae</taxon>
        <taxon>Anseranas</taxon>
    </lineage>
</organism>
<reference evidence="4 5" key="1">
    <citation type="submission" date="2019-09" db="EMBL/GenBank/DDBJ databases">
        <title>Bird 10,000 Genomes (B10K) Project - Family phase.</title>
        <authorList>
            <person name="Zhang G."/>
        </authorList>
    </citation>
    <scope>NUCLEOTIDE SEQUENCE [LARGE SCALE GENOMIC DNA]</scope>
    <source>
        <strain evidence="4">B10K-DU-001-57</strain>
        <tissue evidence="4">Muscle</tissue>
    </source>
</reference>
<comment type="similarity">
    <text evidence="1">Belongs to the CCM2 family.</text>
</comment>
<dbReference type="Gene3D" id="2.30.29.30">
    <property type="entry name" value="Pleckstrin-homology domain (PH domain)/Phosphotyrosine-binding domain (PTB)"/>
    <property type="match status" value="1"/>
</dbReference>
<evidence type="ECO:0000256" key="2">
    <source>
        <dbReference type="SAM" id="MobiDB-lite"/>
    </source>
</evidence>
<dbReference type="AlphaFoldDB" id="A0A7K9VBB2"/>
<feature type="domain" description="Cerebral cavernous malformations 2 harmonin-homology" evidence="3">
    <location>
        <begin position="349"/>
        <end position="448"/>
    </location>
</feature>
<feature type="region of interest" description="Disordered" evidence="2">
    <location>
        <begin position="208"/>
        <end position="231"/>
    </location>
</feature>
<dbReference type="PANTHER" id="PTHR21642:SF2">
    <property type="entry name" value="CEREBRAL CAVERNOUS MALFORMATIONS 2 PROTEIN-LIKE"/>
    <property type="match status" value="1"/>
</dbReference>
<keyword evidence="5" id="KW-1185">Reference proteome</keyword>
<dbReference type="GO" id="GO:0003007">
    <property type="term" value="P:heart morphogenesis"/>
    <property type="evidence" value="ECO:0007669"/>
    <property type="project" value="TreeGrafter"/>
</dbReference>
<dbReference type="Pfam" id="PF16545">
    <property type="entry name" value="CCM2_C"/>
    <property type="match status" value="1"/>
</dbReference>
<dbReference type="InterPro" id="IPR032375">
    <property type="entry name" value="CCM2_C"/>
</dbReference>
<dbReference type="Gene3D" id="1.20.1160.20">
    <property type="match status" value="1"/>
</dbReference>
<evidence type="ECO:0000256" key="1">
    <source>
        <dbReference type="ARBA" id="ARBA00010822"/>
    </source>
</evidence>
<dbReference type="PANTHER" id="PTHR21642">
    <property type="entry name" value="CEREBRAL CAVERNOUS MALFORMATIONS PROTEIN 2 HOMOLOG"/>
    <property type="match status" value="1"/>
</dbReference>